<dbReference type="CDD" id="cd06170">
    <property type="entry name" value="LuxR_C_like"/>
    <property type="match status" value="1"/>
</dbReference>
<evidence type="ECO:0000313" key="8">
    <source>
        <dbReference type="EMBL" id="BBO74985.1"/>
    </source>
</evidence>
<feature type="domain" description="Response regulatory" evidence="7">
    <location>
        <begin position="6"/>
        <end position="122"/>
    </location>
</feature>
<dbReference type="PANTHER" id="PTHR43214:SF41">
    <property type="entry name" value="NITRATE_NITRITE RESPONSE REGULATOR PROTEIN NARP"/>
    <property type="match status" value="1"/>
</dbReference>
<evidence type="ECO:0000256" key="2">
    <source>
        <dbReference type="ARBA" id="ARBA00023015"/>
    </source>
</evidence>
<name>A0A5K7Z2P9_9BACT</name>
<proteinExistence type="predicted"/>
<dbReference type="Gene3D" id="3.40.50.2300">
    <property type="match status" value="1"/>
</dbReference>
<dbReference type="Pfam" id="PF00196">
    <property type="entry name" value="GerE"/>
    <property type="match status" value="1"/>
</dbReference>
<dbReference type="RefSeq" id="WP_155303948.1">
    <property type="nucleotide sequence ID" value="NZ_AP021875.1"/>
</dbReference>
<dbReference type="SMART" id="SM00421">
    <property type="entry name" value="HTH_LUXR"/>
    <property type="match status" value="1"/>
</dbReference>
<keyword evidence="9" id="KW-1185">Reference proteome</keyword>
<dbReference type="InterPro" id="IPR001789">
    <property type="entry name" value="Sig_transdc_resp-reg_receiver"/>
</dbReference>
<dbReference type="InterPro" id="IPR039420">
    <property type="entry name" value="WalR-like"/>
</dbReference>
<keyword evidence="4" id="KW-0804">Transcription</keyword>
<gene>
    <name evidence="8" type="ORF">DSCW_24020</name>
</gene>
<dbReference type="EMBL" id="AP021875">
    <property type="protein sequence ID" value="BBO74985.1"/>
    <property type="molecule type" value="Genomic_DNA"/>
</dbReference>
<dbReference type="AlphaFoldDB" id="A0A5K7Z2P9"/>
<dbReference type="InterPro" id="IPR058245">
    <property type="entry name" value="NreC/VraR/RcsB-like_REC"/>
</dbReference>
<evidence type="ECO:0000313" key="9">
    <source>
        <dbReference type="Proteomes" id="UP000427769"/>
    </source>
</evidence>
<reference evidence="8 9" key="1">
    <citation type="submission" date="2019-11" db="EMBL/GenBank/DDBJ databases">
        <title>Comparative genomics of hydrocarbon-degrading Desulfosarcina strains.</title>
        <authorList>
            <person name="Watanabe M."/>
            <person name="Kojima H."/>
            <person name="Fukui M."/>
        </authorList>
    </citation>
    <scope>NUCLEOTIDE SEQUENCE [LARGE SCALE GENOMIC DNA]</scope>
    <source>
        <strain evidence="8 9">PP31</strain>
    </source>
</reference>
<keyword evidence="2" id="KW-0805">Transcription regulation</keyword>
<accession>A0A5K7Z2P9</accession>
<dbReference type="GO" id="GO:0006355">
    <property type="term" value="P:regulation of DNA-templated transcription"/>
    <property type="evidence" value="ECO:0007669"/>
    <property type="project" value="InterPro"/>
</dbReference>
<dbReference type="PANTHER" id="PTHR43214">
    <property type="entry name" value="TWO-COMPONENT RESPONSE REGULATOR"/>
    <property type="match status" value="1"/>
</dbReference>
<dbReference type="GO" id="GO:0000160">
    <property type="term" value="P:phosphorelay signal transduction system"/>
    <property type="evidence" value="ECO:0007669"/>
    <property type="project" value="InterPro"/>
</dbReference>
<evidence type="ECO:0000256" key="4">
    <source>
        <dbReference type="ARBA" id="ARBA00023163"/>
    </source>
</evidence>
<evidence type="ECO:0000259" key="7">
    <source>
        <dbReference type="PROSITE" id="PS50110"/>
    </source>
</evidence>
<protein>
    <submittedName>
        <fullName evidence="8">DNA-binding response regulator</fullName>
    </submittedName>
</protein>
<evidence type="ECO:0000256" key="5">
    <source>
        <dbReference type="PROSITE-ProRule" id="PRU00169"/>
    </source>
</evidence>
<dbReference type="PROSITE" id="PS50110">
    <property type="entry name" value="RESPONSE_REGULATORY"/>
    <property type="match status" value="1"/>
</dbReference>
<dbReference type="SMART" id="SM00448">
    <property type="entry name" value="REC"/>
    <property type="match status" value="1"/>
</dbReference>
<dbReference type="Proteomes" id="UP000427769">
    <property type="component" value="Chromosome"/>
</dbReference>
<dbReference type="PRINTS" id="PR00038">
    <property type="entry name" value="HTHLUXR"/>
</dbReference>
<dbReference type="OrthoDB" id="9780312at2"/>
<keyword evidence="1 5" id="KW-0597">Phosphoprotein</keyword>
<feature type="domain" description="HTH luxR-type" evidence="6">
    <location>
        <begin position="148"/>
        <end position="213"/>
    </location>
</feature>
<evidence type="ECO:0000256" key="3">
    <source>
        <dbReference type="ARBA" id="ARBA00023125"/>
    </source>
</evidence>
<evidence type="ECO:0000256" key="1">
    <source>
        <dbReference type="ARBA" id="ARBA00022553"/>
    </source>
</evidence>
<dbReference type="Pfam" id="PF00072">
    <property type="entry name" value="Response_reg"/>
    <property type="match status" value="1"/>
</dbReference>
<evidence type="ECO:0000259" key="6">
    <source>
        <dbReference type="PROSITE" id="PS50043"/>
    </source>
</evidence>
<dbReference type="SUPFAM" id="SSF52172">
    <property type="entry name" value="CheY-like"/>
    <property type="match status" value="1"/>
</dbReference>
<feature type="modified residue" description="4-aspartylphosphate" evidence="5">
    <location>
        <position position="57"/>
    </location>
</feature>
<dbReference type="GO" id="GO:0003677">
    <property type="term" value="F:DNA binding"/>
    <property type="evidence" value="ECO:0007669"/>
    <property type="project" value="UniProtKB-KW"/>
</dbReference>
<dbReference type="SUPFAM" id="SSF46894">
    <property type="entry name" value="C-terminal effector domain of the bipartite response regulators"/>
    <property type="match status" value="1"/>
</dbReference>
<keyword evidence="3 8" id="KW-0238">DNA-binding</keyword>
<dbReference type="InterPro" id="IPR000792">
    <property type="entry name" value="Tscrpt_reg_LuxR_C"/>
</dbReference>
<dbReference type="PROSITE" id="PS50043">
    <property type="entry name" value="HTH_LUXR_2"/>
    <property type="match status" value="1"/>
</dbReference>
<dbReference type="KEGG" id="dwd:DSCW_24020"/>
<organism evidence="8 9">
    <name type="scientific">Desulfosarcina widdelii</name>
    <dbReference type="NCBI Taxonomy" id="947919"/>
    <lineage>
        <taxon>Bacteria</taxon>
        <taxon>Pseudomonadati</taxon>
        <taxon>Thermodesulfobacteriota</taxon>
        <taxon>Desulfobacteria</taxon>
        <taxon>Desulfobacterales</taxon>
        <taxon>Desulfosarcinaceae</taxon>
        <taxon>Desulfosarcina</taxon>
    </lineage>
</organism>
<sequence>MHHQSRVFIVDDHPIFRKGLSHLINEEPDLTVCGEAESVGDAVREIKRTKPDVVILDITLKDTSGLELIHMLNAQFAFMPILVVSMHDESIFAERVLRAGALGYINKQEVTGRVVRAVHQVLEGRIYASEAMVETLLGKIIFKPANASENPLECLSDREMEIFQLVGKGFGRKEIAEMLHVSVKTVGTHRENIKKKLQLKNSAELMRCAIDWDQRQKIE</sequence>
<dbReference type="CDD" id="cd17535">
    <property type="entry name" value="REC_NarL-like"/>
    <property type="match status" value="1"/>
</dbReference>
<dbReference type="InterPro" id="IPR011006">
    <property type="entry name" value="CheY-like_superfamily"/>
</dbReference>
<dbReference type="InterPro" id="IPR016032">
    <property type="entry name" value="Sig_transdc_resp-reg_C-effctor"/>
</dbReference>